<gene>
    <name evidence="1" type="ORF">Faunusvirus1_50</name>
</gene>
<organism evidence="1">
    <name type="scientific">Faunusvirus sp</name>
    <dbReference type="NCBI Taxonomy" id="2487766"/>
    <lineage>
        <taxon>Viruses</taxon>
        <taxon>Varidnaviria</taxon>
        <taxon>Bamfordvirae</taxon>
        <taxon>Nucleocytoviricota</taxon>
        <taxon>Megaviricetes</taxon>
        <taxon>Imitervirales</taxon>
        <taxon>Mimiviridae</taxon>
    </lineage>
</organism>
<dbReference type="EMBL" id="MK072132">
    <property type="protein sequence ID" value="AYV79030.1"/>
    <property type="molecule type" value="Genomic_DNA"/>
</dbReference>
<protein>
    <submittedName>
        <fullName evidence="1">Uncharacterized protein</fullName>
    </submittedName>
</protein>
<evidence type="ECO:0000313" key="1">
    <source>
        <dbReference type="EMBL" id="AYV79030.1"/>
    </source>
</evidence>
<reference evidence="1" key="1">
    <citation type="submission" date="2018-10" db="EMBL/GenBank/DDBJ databases">
        <title>Hidden diversity of soil giant viruses.</title>
        <authorList>
            <person name="Schulz F."/>
            <person name="Alteio L."/>
            <person name="Goudeau D."/>
            <person name="Ryan E.M."/>
            <person name="Malmstrom R.R."/>
            <person name="Blanchard J."/>
            <person name="Woyke T."/>
        </authorList>
    </citation>
    <scope>NUCLEOTIDE SEQUENCE</scope>
    <source>
        <strain evidence="1">FNV1</strain>
    </source>
</reference>
<sequence length="314" mass="36225">MQTIRTSSGSETDKYKFNIGYIGGELYGVDIIFDAECTDFNIYTSLQNIDTVKLRIGGADIFQATGLDILAFAIINDNIKYHDNRVYVSMFDLVFTGETPLCLFNMQYHEVTVFITTYERQIIQLNLRYQHRFADGLGREHMIYQNKSNISTSSGDSHIYDIIEYINNDRKLNSIILYTPTFEDIVEEVCIVYSPRGSYPTPTKLERVMNKIHYIHNMRLSQVEQQCYTVELDVHFIKDLYNIVIEYLQPVKTVYMIKIDETVNPFTNKTIRIPFDIGELSLIMHTSHNTSVNISMLDTNILRSMSGLAGTAYP</sequence>
<name>A0A3G4ZW04_9VIRU</name>
<proteinExistence type="predicted"/>
<accession>A0A3G4ZW04</accession>